<keyword evidence="1" id="KW-0812">Transmembrane</keyword>
<evidence type="ECO:0000313" key="3">
    <source>
        <dbReference type="Proteomes" id="UP000252357"/>
    </source>
</evidence>
<keyword evidence="3" id="KW-1185">Reference proteome</keyword>
<dbReference type="RefSeq" id="WP_114401543.1">
    <property type="nucleotide sequence ID" value="NZ_QPGB01000001.1"/>
</dbReference>
<comment type="caution">
    <text evidence="2">The sequence shown here is derived from an EMBL/GenBank/DDBJ whole genome shotgun (WGS) entry which is preliminary data.</text>
</comment>
<dbReference type="AlphaFoldDB" id="A0A368L755"/>
<evidence type="ECO:0000313" key="2">
    <source>
        <dbReference type="EMBL" id="RCS59392.1"/>
    </source>
</evidence>
<evidence type="ECO:0000256" key="1">
    <source>
        <dbReference type="SAM" id="Phobius"/>
    </source>
</evidence>
<dbReference type="OrthoDB" id="8777800at2"/>
<proteinExistence type="predicted"/>
<accession>A0A368L755</accession>
<reference evidence="2 3" key="1">
    <citation type="journal article" date="2018" name="Int. J. Syst. Evol. Microbiol.">
        <title>Parvibium lacunae gen. nov., sp. nov., a new member of the family Alcaligenaceae isolated from a freshwater pond.</title>
        <authorList>
            <person name="Chen W.M."/>
            <person name="Xie P.B."/>
            <person name="Hsu M.Y."/>
            <person name="Sheu S.Y."/>
        </authorList>
    </citation>
    <scope>NUCLEOTIDE SEQUENCE [LARGE SCALE GENOMIC DNA]</scope>
    <source>
        <strain evidence="2 3">KMB9</strain>
    </source>
</reference>
<dbReference type="Proteomes" id="UP000252357">
    <property type="component" value="Unassembled WGS sequence"/>
</dbReference>
<gene>
    <name evidence="2" type="ORF">DU000_01260</name>
</gene>
<feature type="transmembrane region" description="Helical" evidence="1">
    <location>
        <begin position="135"/>
        <end position="155"/>
    </location>
</feature>
<organism evidence="2 3">
    <name type="scientific">Parvibium lacunae</name>
    <dbReference type="NCBI Taxonomy" id="1888893"/>
    <lineage>
        <taxon>Bacteria</taxon>
        <taxon>Pseudomonadati</taxon>
        <taxon>Pseudomonadota</taxon>
        <taxon>Betaproteobacteria</taxon>
        <taxon>Burkholderiales</taxon>
        <taxon>Alcaligenaceae</taxon>
        <taxon>Parvibium</taxon>
    </lineage>
</organism>
<sequence>MSPYQVLTVAVRLFSLWLFVFATSNMVGTIAMVKNNSASLSPLFIFTGIAITVLVCLAIWFFPQSIAHKLLPKSAAETNESKTFDSWFSMGCSLIGLWALSKAIPSLVHFFTLNYLGYVLYADAFSMHATWKLELAFNIFYLLFGFWLLLGARGIKKLVTWAKYA</sequence>
<keyword evidence="1" id="KW-0472">Membrane</keyword>
<keyword evidence="1" id="KW-1133">Transmembrane helix</keyword>
<dbReference type="EMBL" id="QPGB01000001">
    <property type="protein sequence ID" value="RCS59392.1"/>
    <property type="molecule type" value="Genomic_DNA"/>
</dbReference>
<feature type="transmembrane region" description="Helical" evidence="1">
    <location>
        <begin position="43"/>
        <end position="63"/>
    </location>
</feature>
<feature type="transmembrane region" description="Helical" evidence="1">
    <location>
        <begin position="6"/>
        <end position="31"/>
    </location>
</feature>
<name>A0A368L755_9BURK</name>
<protein>
    <submittedName>
        <fullName evidence="2">Uncharacterized protein</fullName>
    </submittedName>
</protein>